<keyword evidence="4" id="KW-0808">Transferase</keyword>
<organism evidence="24 25">
    <name type="scientific">Rummeliibacillus stabekisii</name>
    <dbReference type="NCBI Taxonomy" id="241244"/>
    <lineage>
        <taxon>Bacteria</taxon>
        <taxon>Bacillati</taxon>
        <taxon>Bacillota</taxon>
        <taxon>Bacilli</taxon>
        <taxon>Bacillales</taxon>
        <taxon>Caryophanaceae</taxon>
        <taxon>Rummeliibacillus</taxon>
    </lineage>
</organism>
<proteinExistence type="inferred from homology"/>
<dbReference type="KEGG" id="rst:ATY39_07945"/>
<evidence type="ECO:0000259" key="23">
    <source>
        <dbReference type="PROSITE" id="PS50160"/>
    </source>
</evidence>
<reference evidence="25" key="2">
    <citation type="submission" date="2016-03" db="EMBL/GenBank/DDBJ databases">
        <authorList>
            <person name="Ploux O."/>
        </authorList>
    </citation>
    <scope>NUCLEOTIDE SEQUENCE [LARGE SCALE GENOMIC DNA]</scope>
    <source>
        <strain evidence="25">PP9</strain>
    </source>
</reference>
<dbReference type="GO" id="GO:0003887">
    <property type="term" value="F:DNA-directed DNA polymerase activity"/>
    <property type="evidence" value="ECO:0007669"/>
    <property type="project" value="UniProtKB-KW"/>
</dbReference>
<dbReference type="Gene3D" id="3.90.920.10">
    <property type="entry name" value="DNA primase, PRIM domain"/>
    <property type="match status" value="1"/>
</dbReference>
<dbReference type="PROSITE" id="PS50160">
    <property type="entry name" value="DNA_LIGASE_A3"/>
    <property type="match status" value="1"/>
</dbReference>
<accession>A0A143HD27</accession>
<name>A0A143HD27_9BACL</name>
<dbReference type="NCBIfam" id="NF007211">
    <property type="entry name" value="PRK09633.1"/>
    <property type="match status" value="1"/>
</dbReference>
<keyword evidence="11" id="KW-0269">Exonuclease</keyword>
<evidence type="ECO:0000313" key="25">
    <source>
        <dbReference type="Proteomes" id="UP000076021"/>
    </source>
</evidence>
<keyword evidence="17" id="KW-0464">Manganese</keyword>
<dbReference type="PROSITE" id="PS00333">
    <property type="entry name" value="DNA_LIGASE_A2"/>
    <property type="match status" value="1"/>
</dbReference>
<keyword evidence="6" id="KW-0540">Nuclease</keyword>
<feature type="domain" description="ATP-dependent DNA ligase family profile" evidence="23">
    <location>
        <begin position="114"/>
        <end position="206"/>
    </location>
</feature>
<evidence type="ECO:0000256" key="15">
    <source>
        <dbReference type="ARBA" id="ARBA00023172"/>
    </source>
</evidence>
<dbReference type="GO" id="GO:0046872">
    <property type="term" value="F:metal ion binding"/>
    <property type="evidence" value="ECO:0007669"/>
    <property type="project" value="UniProtKB-KW"/>
</dbReference>
<evidence type="ECO:0000256" key="3">
    <source>
        <dbReference type="ARBA" id="ARBA00022598"/>
    </source>
</evidence>
<dbReference type="Gene3D" id="3.30.470.30">
    <property type="entry name" value="DNA ligase/mRNA capping enzyme"/>
    <property type="match status" value="1"/>
</dbReference>
<dbReference type="STRING" id="241244.ATY39_07945"/>
<evidence type="ECO:0000256" key="10">
    <source>
        <dbReference type="ARBA" id="ARBA00022801"/>
    </source>
</evidence>
<comment type="similarity">
    <text evidence="22">In the N-terminal section; belongs to the LigD polymerase family.</text>
</comment>
<evidence type="ECO:0000256" key="14">
    <source>
        <dbReference type="ARBA" id="ARBA00023125"/>
    </source>
</evidence>
<dbReference type="Pfam" id="PF01068">
    <property type="entry name" value="DNA_ligase_A_M"/>
    <property type="match status" value="1"/>
</dbReference>
<protein>
    <recommendedName>
        <fullName evidence="2">DNA ligase (ATP)</fullName>
        <ecNumber evidence="2">6.5.1.1</ecNumber>
    </recommendedName>
    <alternativeName>
        <fullName evidence="19">NHEJ DNA polymerase</fullName>
    </alternativeName>
</protein>
<keyword evidence="8" id="KW-0547">Nucleotide-binding</keyword>
<dbReference type="GO" id="GO:0006310">
    <property type="term" value="P:DNA recombination"/>
    <property type="evidence" value="ECO:0007669"/>
    <property type="project" value="UniProtKB-KW"/>
</dbReference>
<evidence type="ECO:0000256" key="20">
    <source>
        <dbReference type="ARBA" id="ARBA00034003"/>
    </source>
</evidence>
<dbReference type="NCBIfam" id="TIGR02776">
    <property type="entry name" value="NHEJ_ligase_prk"/>
    <property type="match status" value="1"/>
</dbReference>
<keyword evidence="16" id="KW-0234">DNA repair</keyword>
<gene>
    <name evidence="24" type="ORF">ATY39_07945</name>
</gene>
<dbReference type="Pfam" id="PF21686">
    <property type="entry name" value="LigD_Prim-Pol"/>
    <property type="match status" value="1"/>
</dbReference>
<dbReference type="InterPro" id="IPR014143">
    <property type="entry name" value="NHEJ_ligase_prk"/>
</dbReference>
<keyword evidence="14" id="KW-0238">DNA-binding</keyword>
<keyword evidence="5" id="KW-0548">Nucleotidyltransferase</keyword>
<evidence type="ECO:0000256" key="19">
    <source>
        <dbReference type="ARBA" id="ARBA00029943"/>
    </source>
</evidence>
<comment type="cofactor">
    <cofactor evidence="1">
        <name>Mn(2+)</name>
        <dbReference type="ChEBI" id="CHEBI:29035"/>
    </cofactor>
</comment>
<dbReference type="InterPro" id="IPR014146">
    <property type="entry name" value="LigD_ligase_dom"/>
</dbReference>
<keyword evidence="18" id="KW-0511">Multifunctional enzyme</keyword>
<evidence type="ECO:0000256" key="16">
    <source>
        <dbReference type="ARBA" id="ARBA00023204"/>
    </source>
</evidence>
<sequence length="606" mass="70302">MKPMLLTATEIIPSGADWLFETKYDGFRCILEWNKDIELYSRNEGNLSKQFPEILDFLASIKEKMKSYLPLALDGELVCLANDYKSEFSIVQSRARLRSKEKIKDQLNHFPCQFVVFDILQIKGKDITNLSFLKRKAKLKELFEKVSLPVTVMQNNLTSVQMVEPFEDSNQLWKQLVIYNGEGVVAKEISSQWIENTRTNSWLKIKNWRYVNVMVTAYEQENNFFIGSVLSEKEFVEVVTFKHGMKEEEIKILSQLFKQNGVKINQNRWELSPSICVKIACIDFVGGKLREPRFEAFEFNIEPVDCTWHKLEKDLYPLPPSVEITHPDKPIFPLVRIEKDDYLYYLQVISPYLLPFLFNRPLTLIRYPHGVPGESFYQKSAPVHVPSFVTVKDDQLYCNNVETLLWLGNQLAIEYHIPFQPVNSSGPTEIVFDLDPPSVEAFHLTLEAANQMKVIFDGLGFLSFIKTSGGKGMQIYIPLPANSFTYEDTGLFTKFICDFLIEQAPSLYTIERLKKNRRKKLYLDYVQHREGKTIIAPYSPRGNESGFIATPLEWEEVKPGLTPDQFTIPVMIERVRAKGDLFRHFRKNVNNNEEALTRFLRELKGE</sequence>
<dbReference type="Proteomes" id="UP000076021">
    <property type="component" value="Chromosome"/>
</dbReference>
<evidence type="ECO:0000256" key="17">
    <source>
        <dbReference type="ARBA" id="ARBA00023211"/>
    </source>
</evidence>
<dbReference type="GO" id="GO:0006281">
    <property type="term" value="P:DNA repair"/>
    <property type="evidence" value="ECO:0007669"/>
    <property type="project" value="UniProtKB-KW"/>
</dbReference>
<dbReference type="EC" id="6.5.1.1" evidence="2"/>
<dbReference type="PANTHER" id="PTHR42705">
    <property type="entry name" value="BIFUNCTIONAL NON-HOMOLOGOUS END JOINING PROTEIN LIGD"/>
    <property type="match status" value="1"/>
</dbReference>
<dbReference type="OrthoDB" id="9802472at2"/>
<evidence type="ECO:0000256" key="5">
    <source>
        <dbReference type="ARBA" id="ARBA00022695"/>
    </source>
</evidence>
<evidence type="ECO:0000256" key="22">
    <source>
        <dbReference type="ARBA" id="ARBA00049990"/>
    </source>
</evidence>
<evidence type="ECO:0000256" key="21">
    <source>
        <dbReference type="ARBA" id="ARBA00049981"/>
    </source>
</evidence>
<dbReference type="EMBL" id="CP014806">
    <property type="protein sequence ID" value="AMW99405.1"/>
    <property type="molecule type" value="Genomic_DNA"/>
</dbReference>
<evidence type="ECO:0000256" key="2">
    <source>
        <dbReference type="ARBA" id="ARBA00012727"/>
    </source>
</evidence>
<keyword evidence="12" id="KW-0067">ATP-binding</keyword>
<keyword evidence="10" id="KW-0378">Hydrolase</keyword>
<keyword evidence="7" id="KW-0479">Metal-binding</keyword>
<evidence type="ECO:0000256" key="18">
    <source>
        <dbReference type="ARBA" id="ARBA00023268"/>
    </source>
</evidence>
<dbReference type="GO" id="GO:0003910">
    <property type="term" value="F:DNA ligase (ATP) activity"/>
    <property type="evidence" value="ECO:0007669"/>
    <property type="project" value="UniProtKB-EC"/>
</dbReference>
<evidence type="ECO:0000256" key="7">
    <source>
        <dbReference type="ARBA" id="ARBA00022723"/>
    </source>
</evidence>
<keyword evidence="3 24" id="KW-0436">Ligase</keyword>
<evidence type="ECO:0000256" key="13">
    <source>
        <dbReference type="ARBA" id="ARBA00022932"/>
    </source>
</evidence>
<dbReference type="NCBIfam" id="TIGR02778">
    <property type="entry name" value="ligD_pol"/>
    <property type="match status" value="1"/>
</dbReference>
<comment type="catalytic activity">
    <reaction evidence="20">
        <text>ATP + (deoxyribonucleotide)n-3'-hydroxyl + 5'-phospho-(deoxyribonucleotide)m = (deoxyribonucleotide)n+m + AMP + diphosphate.</text>
        <dbReference type="EC" id="6.5.1.1"/>
    </reaction>
</comment>
<dbReference type="GO" id="GO:0005524">
    <property type="term" value="F:ATP binding"/>
    <property type="evidence" value="ECO:0007669"/>
    <property type="project" value="UniProtKB-KW"/>
</dbReference>
<evidence type="ECO:0000256" key="9">
    <source>
        <dbReference type="ARBA" id="ARBA00022763"/>
    </source>
</evidence>
<dbReference type="InterPro" id="IPR016059">
    <property type="entry name" value="DNA_ligase_ATP-dep_CS"/>
</dbReference>
<evidence type="ECO:0000256" key="1">
    <source>
        <dbReference type="ARBA" id="ARBA00001936"/>
    </source>
</evidence>
<dbReference type="InterPro" id="IPR052171">
    <property type="entry name" value="NHEJ_LigD"/>
</dbReference>
<dbReference type="CDD" id="cd07906">
    <property type="entry name" value="Adenylation_DNA_ligase_LigD_LigC"/>
    <property type="match status" value="1"/>
</dbReference>
<keyword evidence="13" id="KW-0239">DNA-directed DNA polymerase</keyword>
<evidence type="ECO:0000256" key="8">
    <source>
        <dbReference type="ARBA" id="ARBA00022741"/>
    </source>
</evidence>
<comment type="similarity">
    <text evidence="21">In the C-terminal section; belongs to the ATP-dependent DNA ligase family.</text>
</comment>
<dbReference type="GO" id="GO:0004527">
    <property type="term" value="F:exonuclease activity"/>
    <property type="evidence" value="ECO:0007669"/>
    <property type="project" value="UniProtKB-KW"/>
</dbReference>
<keyword evidence="25" id="KW-1185">Reference proteome</keyword>
<keyword evidence="15" id="KW-0233">DNA recombination</keyword>
<dbReference type="GO" id="GO:0003677">
    <property type="term" value="F:DNA binding"/>
    <property type="evidence" value="ECO:0007669"/>
    <property type="project" value="UniProtKB-KW"/>
</dbReference>
<evidence type="ECO:0000256" key="12">
    <source>
        <dbReference type="ARBA" id="ARBA00022840"/>
    </source>
</evidence>
<dbReference type="InterPro" id="IPR014145">
    <property type="entry name" value="LigD_pol_dom"/>
</dbReference>
<evidence type="ECO:0000256" key="11">
    <source>
        <dbReference type="ARBA" id="ARBA00022839"/>
    </source>
</evidence>
<dbReference type="AlphaFoldDB" id="A0A143HD27"/>
<evidence type="ECO:0000313" key="24">
    <source>
        <dbReference type="EMBL" id="AMW99405.1"/>
    </source>
</evidence>
<evidence type="ECO:0000256" key="4">
    <source>
        <dbReference type="ARBA" id="ARBA00022679"/>
    </source>
</evidence>
<dbReference type="PROSITE" id="PS00697">
    <property type="entry name" value="DNA_LIGASE_A1"/>
    <property type="match status" value="1"/>
</dbReference>
<dbReference type="SUPFAM" id="SSF56091">
    <property type="entry name" value="DNA ligase/mRNA capping enzyme, catalytic domain"/>
    <property type="match status" value="1"/>
</dbReference>
<reference evidence="24 25" key="1">
    <citation type="journal article" date="2016" name="Genome Announc.">
        <title>Whole-Genome Sequence of Rummeliibacillus stabekisii Strain PP9 Isolated from Antarctic Soil.</title>
        <authorList>
            <person name="da Mota F.F."/>
            <person name="Vollu R.E."/>
            <person name="Jurelevicius D."/>
            <person name="Seldin L."/>
        </authorList>
    </citation>
    <scope>NUCLEOTIDE SEQUENCE [LARGE SCALE GENOMIC DNA]</scope>
    <source>
        <strain evidence="24 25">PP9</strain>
    </source>
</reference>
<evidence type="ECO:0000256" key="6">
    <source>
        <dbReference type="ARBA" id="ARBA00022722"/>
    </source>
</evidence>
<dbReference type="NCBIfam" id="TIGR02779">
    <property type="entry name" value="NHEJ_ligase_lig"/>
    <property type="match status" value="1"/>
</dbReference>
<dbReference type="InterPro" id="IPR012310">
    <property type="entry name" value="DNA_ligase_ATP-dep_cent"/>
</dbReference>
<keyword evidence="9" id="KW-0227">DNA damage</keyword>
<dbReference type="PANTHER" id="PTHR42705:SF2">
    <property type="entry name" value="BIFUNCTIONAL NON-HOMOLOGOUS END JOINING PROTEIN LIGD"/>
    <property type="match status" value="1"/>
</dbReference>